<dbReference type="InterPro" id="IPR002729">
    <property type="entry name" value="CRISPR-assoc_Cas1"/>
</dbReference>
<keyword evidence="6 9" id="KW-0051">Antiviral defense</keyword>
<dbReference type="Gene3D" id="1.20.120.920">
    <property type="entry name" value="CRISPR-associated endonuclease Cas1, C-terminal domain"/>
    <property type="match status" value="1"/>
</dbReference>
<protein>
    <recommendedName>
        <fullName evidence="9">CRISPR-associated endonuclease Cas1</fullName>
        <ecNumber evidence="9">3.1.-.-</ecNumber>
    </recommendedName>
</protein>
<dbReference type="GO" id="GO:0043571">
    <property type="term" value="P:maintenance of CRISPR repeat elements"/>
    <property type="evidence" value="ECO:0007669"/>
    <property type="project" value="UniProtKB-UniRule"/>
</dbReference>
<feature type="binding site" evidence="9">
    <location>
        <position position="241"/>
    </location>
    <ligand>
        <name>Mn(2+)</name>
        <dbReference type="ChEBI" id="CHEBI:29035"/>
    </ligand>
</feature>
<dbReference type="Pfam" id="PF01867">
    <property type="entry name" value="Cas_Cas1"/>
    <property type="match status" value="1"/>
</dbReference>
<evidence type="ECO:0000256" key="6">
    <source>
        <dbReference type="ARBA" id="ARBA00023118"/>
    </source>
</evidence>
<keyword evidence="4 9" id="KW-0378">Hydrolase</keyword>
<evidence type="ECO:0000256" key="2">
    <source>
        <dbReference type="ARBA" id="ARBA00022723"/>
    </source>
</evidence>
<dbReference type="CDD" id="cd09634">
    <property type="entry name" value="Cas1_I-II-III"/>
    <property type="match status" value="1"/>
</dbReference>
<dbReference type="PANTHER" id="PTHR34353:SF2">
    <property type="entry name" value="CRISPR-ASSOCIATED ENDONUCLEASE CAS1 1"/>
    <property type="match status" value="1"/>
</dbReference>
<gene>
    <name evidence="9 10" type="primary">cas1</name>
    <name evidence="10" type="ORF">MNV_700007</name>
</gene>
<keyword evidence="3 9" id="KW-0255">Endonuclease</keyword>
<dbReference type="GO" id="GO:0003677">
    <property type="term" value="F:DNA binding"/>
    <property type="evidence" value="ECO:0007669"/>
    <property type="project" value="UniProtKB-KW"/>
</dbReference>
<accession>A0A284VT42</accession>
<dbReference type="GO" id="GO:0016787">
    <property type="term" value="F:hydrolase activity"/>
    <property type="evidence" value="ECO:0007669"/>
    <property type="project" value="UniProtKB-KW"/>
</dbReference>
<evidence type="ECO:0000256" key="4">
    <source>
        <dbReference type="ARBA" id="ARBA00022801"/>
    </source>
</evidence>
<comment type="subunit">
    <text evidence="9">Homodimer, forms a heterotetramer with a Cas2 homodimer.</text>
</comment>
<keyword evidence="5 9" id="KW-0460">Magnesium</keyword>
<dbReference type="HAMAP" id="MF_01470">
    <property type="entry name" value="Cas1"/>
    <property type="match status" value="1"/>
</dbReference>
<sequence>MKESEGIFDDSVIFVTTQGSVIGIDGGRIRVTKKGEGELASFPIGKVDTINVFGGVNFTTPFVASANEHGIVLNYFTENGAYRGSFVPEMNTIAEIRRRQYAQTDAEKLVIAKRIIRAKIHNSRILLSRKGVKSTDKLLDIEVRVLEDKNIKNIDDLMGFEGMASDIYFSLLNECLVGDWTFEKRTRRPPQDHINALMSLTYTMIKNEVQSGLRQYNLDPFLGIMHADRHGRPALALDLIEEFRAIFADAFVLRLVNRGEITHDDFGVDNRLIKDAFKKYLEKYDEYMKEEFNHPKFEYTVNRRKAIRMQAILLRKAITGELKEYYPLEYPK</sequence>
<comment type="cofactor">
    <cofactor evidence="9">
        <name>Mg(2+)</name>
        <dbReference type="ChEBI" id="CHEBI:18420"/>
    </cofactor>
    <cofactor evidence="9">
        <name>Mn(2+)</name>
        <dbReference type="ChEBI" id="CHEBI:29035"/>
    </cofactor>
</comment>
<dbReference type="InterPro" id="IPR050646">
    <property type="entry name" value="Cas1"/>
</dbReference>
<comment type="function">
    <text evidence="9">CRISPR (clustered regularly interspaced short palindromic repeat), is an adaptive immune system that provides protection against mobile genetic elements (viruses, transposable elements and conjugative plasmids). CRISPR clusters contain spacers, sequences complementary to antecedent mobile elements, and target invading nucleic acids. CRISPR clusters are transcribed and processed into CRISPR RNA (crRNA). Acts as a dsDNA endonuclease. Involved in the integration of spacer DNA into the CRISPR cassette.</text>
</comment>
<dbReference type="GO" id="GO:0046872">
    <property type="term" value="F:metal ion binding"/>
    <property type="evidence" value="ECO:0007669"/>
    <property type="project" value="UniProtKB-UniRule"/>
</dbReference>
<dbReference type="NCBIfam" id="TIGR04093">
    <property type="entry name" value="cas1_CYANO"/>
    <property type="match status" value="1"/>
</dbReference>
<dbReference type="Proteomes" id="UP000218615">
    <property type="component" value="Unassembled WGS sequence"/>
</dbReference>
<evidence type="ECO:0000256" key="5">
    <source>
        <dbReference type="ARBA" id="ARBA00022842"/>
    </source>
</evidence>
<dbReference type="EMBL" id="FZMP01000219">
    <property type="protein sequence ID" value="SNQ62353.1"/>
    <property type="molecule type" value="Genomic_DNA"/>
</dbReference>
<dbReference type="OrthoDB" id="2216at2157"/>
<evidence type="ECO:0000256" key="8">
    <source>
        <dbReference type="ARBA" id="ARBA00023211"/>
    </source>
</evidence>
<dbReference type="PANTHER" id="PTHR34353">
    <property type="entry name" value="CRISPR-ASSOCIATED ENDONUCLEASE CAS1 1"/>
    <property type="match status" value="1"/>
</dbReference>
<evidence type="ECO:0000313" key="10">
    <source>
        <dbReference type="EMBL" id="SNQ62353.1"/>
    </source>
</evidence>
<organism evidence="10 11">
    <name type="scientific">Candidatus Methanoperedens nitratireducens</name>
    <dbReference type="NCBI Taxonomy" id="1392998"/>
    <lineage>
        <taxon>Archaea</taxon>
        <taxon>Methanobacteriati</taxon>
        <taxon>Methanobacteriota</taxon>
        <taxon>Stenosarchaea group</taxon>
        <taxon>Methanomicrobia</taxon>
        <taxon>Methanosarcinales</taxon>
        <taxon>ANME-2 cluster</taxon>
        <taxon>Candidatus Methanoperedentaceae</taxon>
        <taxon>Candidatus Methanoperedens</taxon>
    </lineage>
</organism>
<dbReference type="NCBIfam" id="TIGR00287">
    <property type="entry name" value="cas1"/>
    <property type="match status" value="1"/>
</dbReference>
<dbReference type="InterPro" id="IPR042206">
    <property type="entry name" value="CRISPR-assoc_Cas1_C"/>
</dbReference>
<name>A0A284VT42_9EURY</name>
<dbReference type="GO" id="GO:0051607">
    <property type="term" value="P:defense response to virus"/>
    <property type="evidence" value="ECO:0007669"/>
    <property type="project" value="UniProtKB-UniRule"/>
</dbReference>
<evidence type="ECO:0000256" key="3">
    <source>
        <dbReference type="ARBA" id="ARBA00022759"/>
    </source>
</evidence>
<evidence type="ECO:0000256" key="1">
    <source>
        <dbReference type="ARBA" id="ARBA00022722"/>
    </source>
</evidence>
<keyword evidence="8 9" id="KW-0464">Manganese</keyword>
<dbReference type="InterPro" id="IPR023843">
    <property type="entry name" value="CRISPR-assoc_Cas1_cyanobact"/>
</dbReference>
<keyword evidence="1 9" id="KW-0540">Nuclease</keyword>
<dbReference type="InterPro" id="IPR042211">
    <property type="entry name" value="CRISPR-assoc_Cas1_N"/>
</dbReference>
<keyword evidence="7 9" id="KW-0238">DNA-binding</keyword>
<dbReference type="AlphaFoldDB" id="A0A284VT42"/>
<proteinExistence type="inferred from homology"/>
<feature type="binding site" evidence="9">
    <location>
        <position position="161"/>
    </location>
    <ligand>
        <name>Mn(2+)</name>
        <dbReference type="ChEBI" id="CHEBI:29035"/>
    </ligand>
</feature>
<evidence type="ECO:0000256" key="9">
    <source>
        <dbReference type="HAMAP-Rule" id="MF_01470"/>
    </source>
</evidence>
<comment type="similarity">
    <text evidence="9">Belongs to the CRISPR-associated endonuclease Cas1 family.</text>
</comment>
<feature type="binding site" evidence="9">
    <location>
        <position position="226"/>
    </location>
    <ligand>
        <name>Mn(2+)</name>
        <dbReference type="ChEBI" id="CHEBI:29035"/>
    </ligand>
</feature>
<keyword evidence="11" id="KW-1185">Reference proteome</keyword>
<keyword evidence="2 9" id="KW-0479">Metal-binding</keyword>
<evidence type="ECO:0000256" key="7">
    <source>
        <dbReference type="ARBA" id="ARBA00023125"/>
    </source>
</evidence>
<dbReference type="RefSeq" id="WP_096206932.1">
    <property type="nucleotide sequence ID" value="NZ_FZMP01000219.1"/>
</dbReference>
<evidence type="ECO:0000313" key="11">
    <source>
        <dbReference type="Proteomes" id="UP000218615"/>
    </source>
</evidence>
<dbReference type="GO" id="GO:0004520">
    <property type="term" value="F:DNA endonuclease activity"/>
    <property type="evidence" value="ECO:0007669"/>
    <property type="project" value="InterPro"/>
</dbReference>
<dbReference type="EC" id="3.1.-.-" evidence="9"/>
<dbReference type="Gene3D" id="3.100.10.20">
    <property type="entry name" value="CRISPR-associated endonuclease Cas1, N-terminal domain"/>
    <property type="match status" value="1"/>
</dbReference>
<reference evidence="11" key="1">
    <citation type="submission" date="2017-06" db="EMBL/GenBank/DDBJ databases">
        <authorList>
            <person name="Cremers G."/>
        </authorList>
    </citation>
    <scope>NUCLEOTIDE SEQUENCE [LARGE SCALE GENOMIC DNA]</scope>
</reference>